<dbReference type="Pfam" id="PF01381">
    <property type="entry name" value="HTH_3"/>
    <property type="match status" value="1"/>
</dbReference>
<dbReference type="SUPFAM" id="SSF47413">
    <property type="entry name" value="lambda repressor-like DNA-binding domains"/>
    <property type="match status" value="1"/>
</dbReference>
<dbReference type="InterPro" id="IPR010982">
    <property type="entry name" value="Lambda_DNA-bd_dom_sf"/>
</dbReference>
<dbReference type="EMBL" id="BK015343">
    <property type="protein sequence ID" value="DAE02180.1"/>
    <property type="molecule type" value="Genomic_DNA"/>
</dbReference>
<accession>A0A8S5P7J9</accession>
<dbReference type="PANTHER" id="PTHR46558:SF4">
    <property type="entry name" value="DNA-BIDING PHAGE PROTEIN"/>
    <property type="match status" value="1"/>
</dbReference>
<evidence type="ECO:0000313" key="3">
    <source>
        <dbReference type="EMBL" id="DAE02180.1"/>
    </source>
</evidence>
<feature type="domain" description="HTH cro/C1-type" evidence="2">
    <location>
        <begin position="8"/>
        <end position="62"/>
    </location>
</feature>
<proteinExistence type="predicted"/>
<evidence type="ECO:0000259" key="2">
    <source>
        <dbReference type="PROSITE" id="PS50943"/>
    </source>
</evidence>
<dbReference type="PANTHER" id="PTHR46558">
    <property type="entry name" value="TRACRIPTIONAL REGULATORY PROTEIN-RELATED-RELATED"/>
    <property type="match status" value="1"/>
</dbReference>
<dbReference type="PROSITE" id="PS50943">
    <property type="entry name" value="HTH_CROC1"/>
    <property type="match status" value="1"/>
</dbReference>
<sequence>MGRIEAVIKEARDRSGMTQRQIADAVGVSRAYYADVERGRYTPSLKLLSRLSVLLNIDLNFLKENDGNTCA</sequence>
<name>A0A8S5P7J9_9CAUD</name>
<keyword evidence="1" id="KW-0238">DNA-binding</keyword>
<reference evidence="3" key="1">
    <citation type="journal article" date="2021" name="Proc. Natl. Acad. Sci. U.S.A.">
        <title>A Catalog of Tens of Thousands of Viruses from Human Metagenomes Reveals Hidden Associations with Chronic Diseases.</title>
        <authorList>
            <person name="Tisza M.J."/>
            <person name="Buck C.B."/>
        </authorList>
    </citation>
    <scope>NUCLEOTIDE SEQUENCE</scope>
    <source>
        <strain evidence="3">Ctiil21</strain>
    </source>
</reference>
<dbReference type="GO" id="GO:0003677">
    <property type="term" value="F:DNA binding"/>
    <property type="evidence" value="ECO:0007669"/>
    <property type="project" value="UniProtKB-KW"/>
</dbReference>
<dbReference type="SMART" id="SM00530">
    <property type="entry name" value="HTH_XRE"/>
    <property type="match status" value="1"/>
</dbReference>
<organism evidence="3">
    <name type="scientific">Myoviridae sp. ctiil21</name>
    <dbReference type="NCBI Taxonomy" id="2825153"/>
    <lineage>
        <taxon>Viruses</taxon>
        <taxon>Duplodnaviria</taxon>
        <taxon>Heunggongvirae</taxon>
        <taxon>Uroviricota</taxon>
        <taxon>Caudoviricetes</taxon>
    </lineage>
</organism>
<dbReference type="CDD" id="cd00093">
    <property type="entry name" value="HTH_XRE"/>
    <property type="match status" value="1"/>
</dbReference>
<dbReference type="Gene3D" id="1.10.260.40">
    <property type="entry name" value="lambda repressor-like DNA-binding domains"/>
    <property type="match status" value="1"/>
</dbReference>
<dbReference type="InterPro" id="IPR001387">
    <property type="entry name" value="Cro/C1-type_HTH"/>
</dbReference>
<evidence type="ECO:0000256" key="1">
    <source>
        <dbReference type="ARBA" id="ARBA00023125"/>
    </source>
</evidence>
<protein>
    <submittedName>
        <fullName evidence="3">Helix-turn-helix XRE-family like protein</fullName>
    </submittedName>
</protein>